<dbReference type="EMBL" id="AQPH01000089">
    <property type="protein sequence ID" value="EPY00483.1"/>
    <property type="molecule type" value="Genomic_DNA"/>
</dbReference>
<evidence type="ECO:0000256" key="11">
    <source>
        <dbReference type="ARBA" id="ARBA00024535"/>
    </source>
</evidence>
<evidence type="ECO:0000256" key="10">
    <source>
        <dbReference type="ARBA" id="ARBA00023098"/>
    </source>
</evidence>
<keyword evidence="6 12" id="KW-0441">Lipid A biosynthesis</keyword>
<dbReference type="RefSeq" id="WP_021133464.1">
    <property type="nucleotide sequence ID" value="NZ_AQPH01000089.1"/>
</dbReference>
<dbReference type="Pfam" id="PF03331">
    <property type="entry name" value="LpxC"/>
    <property type="match status" value="1"/>
</dbReference>
<evidence type="ECO:0000313" key="13">
    <source>
        <dbReference type="EMBL" id="EPY00483.1"/>
    </source>
</evidence>
<dbReference type="InterPro" id="IPR011334">
    <property type="entry name" value="UDP-acyl_GlcNac_deAcase_C"/>
</dbReference>
<evidence type="ECO:0000256" key="1">
    <source>
        <dbReference type="ARBA" id="ARBA00001947"/>
    </source>
</evidence>
<dbReference type="Gene3D" id="3.30.1700.10">
    <property type="entry name" value="lpxc deacetylase, domain 2"/>
    <property type="match status" value="1"/>
</dbReference>
<dbReference type="PATRIC" id="fig|1316936.3.peg.3165"/>
<feature type="binding site" evidence="12">
    <location>
        <position position="261"/>
    </location>
    <ligand>
        <name>Zn(2+)</name>
        <dbReference type="ChEBI" id="CHEBI:29105"/>
    </ligand>
</feature>
<keyword evidence="7 12" id="KW-0479">Metal-binding</keyword>
<feature type="binding site" evidence="12">
    <location>
        <position position="265"/>
    </location>
    <ligand>
        <name>Zn(2+)</name>
        <dbReference type="ChEBI" id="CHEBI:29105"/>
    </ligand>
</feature>
<dbReference type="InterPro" id="IPR004463">
    <property type="entry name" value="UDP-acyl_GlcNac_deAcase"/>
</dbReference>
<keyword evidence="9 12" id="KW-0862">Zinc</keyword>
<dbReference type="NCBIfam" id="TIGR00325">
    <property type="entry name" value="lpxC"/>
    <property type="match status" value="1"/>
</dbReference>
<comment type="function">
    <text evidence="2 12">Catalyzes the hydrolysis of UDP-3-O-myristoyl-N-acetylglucosamine to form UDP-3-O-myristoylglucosamine and acetate, the committed step in lipid A biosynthesis.</text>
</comment>
<evidence type="ECO:0000256" key="12">
    <source>
        <dbReference type="HAMAP-Rule" id="MF_00388"/>
    </source>
</evidence>
<evidence type="ECO:0000256" key="3">
    <source>
        <dbReference type="ARBA" id="ARBA00005002"/>
    </source>
</evidence>
<keyword evidence="5 12" id="KW-0444">Lipid biosynthesis</keyword>
<gene>
    <name evidence="12 13" type="primary">lpxC</name>
    <name evidence="13" type="ORF">K678_15911</name>
</gene>
<name>S9S8T7_MAGFU</name>
<comment type="catalytic activity">
    <reaction evidence="11 12">
        <text>a UDP-3-O-[(3R)-3-hydroxyacyl]-N-acetyl-alpha-D-glucosamine + H2O = a UDP-3-O-[(3R)-3-hydroxyacyl]-alpha-D-glucosamine + acetate</text>
        <dbReference type="Rhea" id="RHEA:67816"/>
        <dbReference type="ChEBI" id="CHEBI:15377"/>
        <dbReference type="ChEBI" id="CHEBI:30089"/>
        <dbReference type="ChEBI" id="CHEBI:137740"/>
        <dbReference type="ChEBI" id="CHEBI:173225"/>
        <dbReference type="EC" id="3.5.1.108"/>
    </reaction>
</comment>
<organism evidence="13 14">
    <name type="scientific">Magnetospirillum fulvum MGU-K5</name>
    <dbReference type="NCBI Taxonomy" id="1316936"/>
    <lineage>
        <taxon>Bacteria</taxon>
        <taxon>Pseudomonadati</taxon>
        <taxon>Pseudomonadota</taxon>
        <taxon>Alphaproteobacteria</taxon>
        <taxon>Rhodospirillales</taxon>
        <taxon>Rhodospirillaceae</taxon>
        <taxon>Magnetospirillum</taxon>
    </lineage>
</organism>
<evidence type="ECO:0000256" key="9">
    <source>
        <dbReference type="ARBA" id="ARBA00022833"/>
    </source>
</evidence>
<evidence type="ECO:0000256" key="4">
    <source>
        <dbReference type="ARBA" id="ARBA00012745"/>
    </source>
</evidence>
<evidence type="ECO:0000256" key="6">
    <source>
        <dbReference type="ARBA" id="ARBA00022556"/>
    </source>
</evidence>
<proteinExistence type="inferred from homology"/>
<dbReference type="HAMAP" id="MF_00388">
    <property type="entry name" value="LpxC"/>
    <property type="match status" value="1"/>
</dbReference>
<dbReference type="GO" id="GO:0046872">
    <property type="term" value="F:metal ion binding"/>
    <property type="evidence" value="ECO:0007669"/>
    <property type="project" value="UniProtKB-KW"/>
</dbReference>
<evidence type="ECO:0000256" key="8">
    <source>
        <dbReference type="ARBA" id="ARBA00022801"/>
    </source>
</evidence>
<comment type="pathway">
    <text evidence="3 12">Glycolipid biosynthesis; lipid IV(A) biosynthesis; lipid IV(A) from (3R)-3-hydroxytetradecanoyl-[acyl-carrier-protein] and UDP-N-acetyl-alpha-D-glucosamine: step 2/6.</text>
</comment>
<dbReference type="EC" id="3.5.1.108" evidence="4 12"/>
<sequence>MNRIVNEQNPGLETPTFASFAFGRPQRTLKTAIGCTGVGLHSGSRVTMTLRPAAPDTGIRFRRVDIAGAGGIVPANWATVNDTRLNTCLRNSDGIAVGTVEHLMSALCGMQIDNCLIDINGPEVPVMDGSAAPFLFLIECAGTMEQSAPRRAIKVNKRVTVRDGDKVASLTPASSFSVRVEIDFASSAIARQDFYLGVTESSFKAEVARARTFGFEQEVAMLRANGLARGGSLDNAVVIDSTGTKVLNDDGLRYGNEFVRHKVLDAVGDLYLAGYPILGHFNGIRTGHALNNQLLRQLFADSSAYSLVDLGAVPTELPSQDLLRAAS</sequence>
<dbReference type="GO" id="GO:0009245">
    <property type="term" value="P:lipid A biosynthetic process"/>
    <property type="evidence" value="ECO:0007669"/>
    <property type="project" value="UniProtKB-UniRule"/>
</dbReference>
<feature type="binding site" evidence="12">
    <location>
        <position position="102"/>
    </location>
    <ligand>
        <name>Zn(2+)</name>
        <dbReference type="ChEBI" id="CHEBI:29105"/>
    </ligand>
</feature>
<dbReference type="Gene3D" id="3.30.230.20">
    <property type="entry name" value="lpxc deacetylase, domain 1"/>
    <property type="match status" value="1"/>
</dbReference>
<evidence type="ECO:0000256" key="7">
    <source>
        <dbReference type="ARBA" id="ARBA00022723"/>
    </source>
</evidence>
<feature type="active site" description="Proton donor" evidence="12">
    <location>
        <position position="288"/>
    </location>
</feature>
<reference evidence="13 14" key="1">
    <citation type="submission" date="2013-04" db="EMBL/GenBank/DDBJ databases">
        <authorList>
            <person name="Kuznetsov B."/>
            <person name="Ivanovsky R."/>
        </authorList>
    </citation>
    <scope>NUCLEOTIDE SEQUENCE [LARGE SCALE GENOMIC DNA]</scope>
    <source>
        <strain evidence="13 14">MGU-K5</strain>
    </source>
</reference>
<dbReference type="PANTHER" id="PTHR33694">
    <property type="entry name" value="UDP-3-O-ACYL-N-ACETYLGLUCOSAMINE DEACETYLASE 1, MITOCHONDRIAL-RELATED"/>
    <property type="match status" value="1"/>
</dbReference>
<dbReference type="PANTHER" id="PTHR33694:SF1">
    <property type="entry name" value="UDP-3-O-ACYL-N-ACETYLGLUCOSAMINE DEACETYLASE 1, MITOCHONDRIAL-RELATED"/>
    <property type="match status" value="1"/>
</dbReference>
<dbReference type="UniPathway" id="UPA00359">
    <property type="reaction ID" value="UER00478"/>
</dbReference>
<dbReference type="STRING" id="1316936.K678_15911"/>
<dbReference type="InterPro" id="IPR015870">
    <property type="entry name" value="UDP-acyl_N-AcGlcN_deAcase_N"/>
</dbReference>
<dbReference type="InterPro" id="IPR020568">
    <property type="entry name" value="Ribosomal_Su5_D2-typ_SF"/>
</dbReference>
<accession>S9S8T7</accession>
<dbReference type="AlphaFoldDB" id="S9S8T7"/>
<evidence type="ECO:0000256" key="2">
    <source>
        <dbReference type="ARBA" id="ARBA00002923"/>
    </source>
</evidence>
<evidence type="ECO:0000256" key="5">
    <source>
        <dbReference type="ARBA" id="ARBA00022516"/>
    </source>
</evidence>
<dbReference type="Proteomes" id="UP000015350">
    <property type="component" value="Unassembled WGS sequence"/>
</dbReference>
<dbReference type="eggNOG" id="COG0774">
    <property type="taxonomic scope" value="Bacteria"/>
</dbReference>
<keyword evidence="10 12" id="KW-0443">Lipid metabolism</keyword>
<keyword evidence="8 12" id="KW-0378">Hydrolase</keyword>
<dbReference type="SUPFAM" id="SSF54211">
    <property type="entry name" value="Ribosomal protein S5 domain 2-like"/>
    <property type="match status" value="2"/>
</dbReference>
<dbReference type="GO" id="GO:0016020">
    <property type="term" value="C:membrane"/>
    <property type="evidence" value="ECO:0007669"/>
    <property type="project" value="GOC"/>
</dbReference>
<comment type="similarity">
    <text evidence="12">Belongs to the LpxC family.</text>
</comment>
<dbReference type="GO" id="GO:0103117">
    <property type="term" value="F:UDP-3-O-acyl-N-acetylglucosamine deacetylase activity"/>
    <property type="evidence" value="ECO:0007669"/>
    <property type="project" value="UniProtKB-UniRule"/>
</dbReference>
<comment type="cofactor">
    <cofactor evidence="1 12">
        <name>Zn(2+)</name>
        <dbReference type="ChEBI" id="CHEBI:29105"/>
    </cofactor>
</comment>
<comment type="caution">
    <text evidence="13">The sequence shown here is derived from an EMBL/GenBank/DDBJ whole genome shotgun (WGS) entry which is preliminary data.</text>
</comment>
<evidence type="ECO:0000313" key="14">
    <source>
        <dbReference type="Proteomes" id="UP000015350"/>
    </source>
</evidence>
<protein>
    <recommendedName>
        <fullName evidence="4 12">UDP-3-O-acyl-N-acetylglucosamine deacetylase</fullName>
        <shortName evidence="12">UDP-3-O-acyl-GlcNAc deacetylase</shortName>
        <ecNumber evidence="4 12">3.5.1.108</ecNumber>
    </recommendedName>
    <alternativeName>
        <fullName evidence="12">UDP-3-O-[R-3-hydroxymyristoyl]-N-acetylglucosamine deacetylase</fullName>
    </alternativeName>
</protein>